<dbReference type="EC" id="2.3.2.27" evidence="3"/>
<evidence type="ECO:0000313" key="11">
    <source>
        <dbReference type="Ensembl" id="ENSDCDP00010024888.1"/>
    </source>
</evidence>
<evidence type="ECO:0000256" key="7">
    <source>
        <dbReference type="ARBA" id="ARBA00022786"/>
    </source>
</evidence>
<feature type="compositionally biased region" description="Low complexity" evidence="9">
    <location>
        <begin position="252"/>
        <end position="267"/>
    </location>
</feature>
<keyword evidence="8" id="KW-0862">Zinc</keyword>
<feature type="domain" description="RING-CH-type" evidence="10">
    <location>
        <begin position="541"/>
        <end position="611"/>
    </location>
</feature>
<dbReference type="SMART" id="SM00744">
    <property type="entry name" value="RINGv"/>
    <property type="match status" value="1"/>
</dbReference>
<dbReference type="GeneTree" id="ENSGT00530000063836"/>
<feature type="compositionally biased region" description="Low complexity" evidence="9">
    <location>
        <begin position="334"/>
        <end position="362"/>
    </location>
</feature>
<dbReference type="RefSeq" id="XP_028835625.1">
    <property type="nucleotide sequence ID" value="XM_028979792.1"/>
</dbReference>
<feature type="compositionally biased region" description="Basic and acidic residues" evidence="9">
    <location>
        <begin position="516"/>
        <end position="528"/>
    </location>
</feature>
<reference evidence="11" key="3">
    <citation type="submission" date="2025-09" db="UniProtKB">
        <authorList>
            <consortium name="Ensembl"/>
        </authorList>
    </citation>
    <scope>IDENTIFICATION</scope>
</reference>
<dbReference type="Proteomes" id="UP000694580">
    <property type="component" value="Chromosome 5"/>
</dbReference>
<gene>
    <name evidence="11" type="primary">MARCHF7</name>
</gene>
<evidence type="ECO:0000256" key="5">
    <source>
        <dbReference type="ARBA" id="ARBA00022723"/>
    </source>
</evidence>
<dbReference type="AlphaFoldDB" id="A0AAY4BVJ0"/>
<keyword evidence="7" id="KW-0833">Ubl conjugation pathway</keyword>
<proteinExistence type="predicted"/>
<evidence type="ECO:0000256" key="1">
    <source>
        <dbReference type="ARBA" id="ARBA00000900"/>
    </source>
</evidence>
<dbReference type="PANTHER" id="PTHR14471">
    <property type="entry name" value="MARCH7/10 E3 UBIQUITIN PROTEIN LIGASE FAMILY MEMBER"/>
    <property type="match status" value="1"/>
</dbReference>
<feature type="region of interest" description="Disordered" evidence="9">
    <location>
        <begin position="216"/>
        <end position="474"/>
    </location>
</feature>
<keyword evidence="6" id="KW-0863">Zinc-finger</keyword>
<evidence type="ECO:0000256" key="3">
    <source>
        <dbReference type="ARBA" id="ARBA00012483"/>
    </source>
</evidence>
<dbReference type="GO" id="GO:0008270">
    <property type="term" value="F:zinc ion binding"/>
    <property type="evidence" value="ECO:0007669"/>
    <property type="project" value="UniProtKB-KW"/>
</dbReference>
<keyword evidence="4" id="KW-0808">Transferase</keyword>
<sequence>MDSKPRQLLPFTVSSSSSSSLPSSLSSSSSSSSSLYSRTSALNGDRFGRGAAVKLDSDYQSPRFRSSPRDYSSAESRHSSWKHSTPLSASVSCDRSWAEPSSASSNRSKLVDGEGRLGGYTGLLSSTQDGDSKRAKLSYTNRATYSRGSYGATTISPYSSLSSASDPSWKSRSLLSSSSEDLWARRTLSKRAELSLSESGHRSTVLGTSLYHRPDRVTSTYAQGARPKESPYSSRRETASTRNIATSDHTPSSLTRSSLSSDYLSSRLARDSTSSEYQSSRDPSRNHAPHPSTSYPSLLSSLYSPASERSVTPPSTRSPPDVASSDSDGRRSTRLLLSRLFSRRSSQDSSSASTSASRSLDSASEEVPGVATGDQREQTPFTMLRRRRQGVSPCRETPSRSAEETASWSSGSGGGAPSWLSSSLRSRCTPLFSRRRRDSHDENAARDDGDQTGRSDDEEEEEEAGAAAAAPPPFRASLLQEASRLAGRGDSVARMVSSPAFRLADDIISASGSGRGQEKPAPSRDPEKLRKIQERLLLEDSDEDEGDLCRICQMGEESSSNPLIEPCRCTGSLQFVHQDCIKKWLHSKISSGSNLEAITTCELCKEKLHLNIDNFDVHELYRSHEQSEFQFISCGLYLVVLLHLCEQRFSDMLGAANDAGLFNLVRTLHEHMDSLESSYTESDEEDEEPVQDNRPYVDLSDLEEEEEEEH</sequence>
<dbReference type="Ensembl" id="ENSDCDT00010030888.1">
    <property type="protein sequence ID" value="ENSDCDP00010024888.1"/>
    <property type="gene ID" value="ENSDCDG00010015882.1"/>
</dbReference>
<dbReference type="Pfam" id="PF12906">
    <property type="entry name" value="RINGv"/>
    <property type="match status" value="1"/>
</dbReference>
<evidence type="ECO:0000313" key="12">
    <source>
        <dbReference type="Proteomes" id="UP000694580"/>
    </source>
</evidence>
<evidence type="ECO:0000256" key="8">
    <source>
        <dbReference type="ARBA" id="ARBA00022833"/>
    </source>
</evidence>
<feature type="compositionally biased region" description="Low complexity" evidence="9">
    <location>
        <begin position="156"/>
        <end position="179"/>
    </location>
</feature>
<feature type="compositionally biased region" description="Low complexity" evidence="9">
    <location>
        <begin position="291"/>
        <end position="326"/>
    </location>
</feature>
<feature type="compositionally biased region" description="Polar residues" evidence="9">
    <location>
        <begin position="240"/>
        <end position="251"/>
    </location>
</feature>
<feature type="compositionally biased region" description="Basic and acidic residues" evidence="9">
    <location>
        <begin position="226"/>
        <end position="239"/>
    </location>
</feature>
<dbReference type="GO" id="GO:0061630">
    <property type="term" value="F:ubiquitin protein ligase activity"/>
    <property type="evidence" value="ECO:0007669"/>
    <property type="project" value="UniProtKB-EC"/>
</dbReference>
<dbReference type="Gene3D" id="3.30.40.10">
    <property type="entry name" value="Zinc/RING finger domain, C3HC4 (zinc finger)"/>
    <property type="match status" value="1"/>
</dbReference>
<dbReference type="InterPro" id="IPR013083">
    <property type="entry name" value="Znf_RING/FYVE/PHD"/>
</dbReference>
<feature type="compositionally biased region" description="Polar residues" evidence="9">
    <location>
        <begin position="58"/>
        <end position="74"/>
    </location>
</feature>
<keyword evidence="12" id="KW-1185">Reference proteome</keyword>
<dbReference type="CDD" id="cd16812">
    <property type="entry name" value="RING_CH-C4HC3_MARCH7"/>
    <property type="match status" value="1"/>
</dbReference>
<evidence type="ECO:0000259" key="10">
    <source>
        <dbReference type="PROSITE" id="PS51292"/>
    </source>
</evidence>
<comment type="catalytic activity">
    <reaction evidence="1">
        <text>S-ubiquitinyl-[E2 ubiquitin-conjugating enzyme]-L-cysteine + [acceptor protein]-L-lysine = [E2 ubiquitin-conjugating enzyme]-L-cysteine + N(6)-ubiquitinyl-[acceptor protein]-L-lysine.</text>
        <dbReference type="EC" id="2.3.2.27"/>
    </reaction>
</comment>
<feature type="region of interest" description="Disordered" evidence="9">
    <location>
        <begin position="675"/>
        <end position="710"/>
    </location>
</feature>
<reference evidence="11 12" key="1">
    <citation type="submission" date="2020-06" db="EMBL/GenBank/DDBJ databases">
        <authorList>
            <consortium name="Wellcome Sanger Institute Data Sharing"/>
        </authorList>
    </citation>
    <scope>NUCLEOTIDE SEQUENCE [LARGE SCALE GENOMIC DNA]</scope>
</reference>
<feature type="compositionally biased region" description="Acidic residues" evidence="9">
    <location>
        <begin position="681"/>
        <end position="690"/>
    </location>
</feature>
<feature type="region of interest" description="Disordered" evidence="9">
    <location>
        <begin position="509"/>
        <end position="528"/>
    </location>
</feature>
<dbReference type="RefSeq" id="XP_028835626.1">
    <property type="nucleotide sequence ID" value="XM_028979793.1"/>
</dbReference>
<comment type="pathway">
    <text evidence="2">Protein modification; protein ubiquitination.</text>
</comment>
<feature type="region of interest" description="Disordered" evidence="9">
    <location>
        <begin position="1"/>
        <end position="135"/>
    </location>
</feature>
<keyword evidence="5" id="KW-0479">Metal-binding</keyword>
<dbReference type="SUPFAM" id="SSF57850">
    <property type="entry name" value="RING/U-box"/>
    <property type="match status" value="1"/>
</dbReference>
<evidence type="ECO:0000256" key="4">
    <source>
        <dbReference type="ARBA" id="ARBA00022679"/>
    </source>
</evidence>
<name>A0AAY4BVJ0_9TELE</name>
<dbReference type="PROSITE" id="PS51292">
    <property type="entry name" value="ZF_RING_CH"/>
    <property type="match status" value="1"/>
</dbReference>
<feature type="compositionally biased region" description="Low complexity" evidence="9">
    <location>
        <begin position="14"/>
        <end position="37"/>
    </location>
</feature>
<accession>A0AAY4BVJ0</accession>
<feature type="compositionally biased region" description="Polar residues" evidence="9">
    <location>
        <begin position="82"/>
        <end position="108"/>
    </location>
</feature>
<protein>
    <recommendedName>
        <fullName evidence="3">RING-type E3 ubiquitin transferase</fullName>
        <ecNumber evidence="3">2.3.2.27</ecNumber>
    </recommendedName>
</protein>
<feature type="compositionally biased region" description="Acidic residues" evidence="9">
    <location>
        <begin position="700"/>
        <end position="710"/>
    </location>
</feature>
<dbReference type="GeneID" id="114790080"/>
<evidence type="ECO:0000256" key="6">
    <source>
        <dbReference type="ARBA" id="ARBA00022771"/>
    </source>
</evidence>
<feature type="compositionally biased region" description="Basic and acidic residues" evidence="9">
    <location>
        <begin position="438"/>
        <end position="455"/>
    </location>
</feature>
<feature type="region of interest" description="Disordered" evidence="9">
    <location>
        <begin position="147"/>
        <end position="179"/>
    </location>
</feature>
<reference evidence="11" key="2">
    <citation type="submission" date="2025-08" db="UniProtKB">
        <authorList>
            <consortium name="Ensembl"/>
        </authorList>
    </citation>
    <scope>IDENTIFICATION</scope>
</reference>
<dbReference type="InterPro" id="IPR011016">
    <property type="entry name" value="Znf_RING-CH"/>
</dbReference>
<organism evidence="11 12">
    <name type="scientific">Denticeps clupeoides</name>
    <name type="common">denticle herring</name>
    <dbReference type="NCBI Taxonomy" id="299321"/>
    <lineage>
        <taxon>Eukaryota</taxon>
        <taxon>Metazoa</taxon>
        <taxon>Chordata</taxon>
        <taxon>Craniata</taxon>
        <taxon>Vertebrata</taxon>
        <taxon>Euteleostomi</taxon>
        <taxon>Actinopterygii</taxon>
        <taxon>Neopterygii</taxon>
        <taxon>Teleostei</taxon>
        <taxon>Clupei</taxon>
        <taxon>Clupeiformes</taxon>
        <taxon>Denticipitoidei</taxon>
        <taxon>Denticipitidae</taxon>
        <taxon>Denticeps</taxon>
    </lineage>
</organism>
<dbReference type="PANTHER" id="PTHR14471:SF1">
    <property type="entry name" value="E3 UBIQUITIN-PROTEIN LIGASE MARCHF7"/>
    <property type="match status" value="1"/>
</dbReference>
<dbReference type="InterPro" id="IPR052297">
    <property type="entry name" value="RING-CH-type_E3_ubiq-ligase"/>
</dbReference>
<evidence type="ECO:0000256" key="9">
    <source>
        <dbReference type="SAM" id="MobiDB-lite"/>
    </source>
</evidence>
<evidence type="ECO:0000256" key="2">
    <source>
        <dbReference type="ARBA" id="ARBA00004906"/>
    </source>
</evidence>